<dbReference type="PANTHER" id="PTHR24235">
    <property type="entry name" value="NEUROPEPTIDE Y RECEPTOR"/>
    <property type="match status" value="1"/>
</dbReference>
<keyword evidence="7 9" id="KW-0675">Receptor</keyword>
<evidence type="ECO:0000256" key="4">
    <source>
        <dbReference type="ARBA" id="ARBA00022989"/>
    </source>
</evidence>
<keyword evidence="6 10" id="KW-0472">Membrane</keyword>
<feature type="transmembrane region" description="Helical" evidence="10">
    <location>
        <begin position="275"/>
        <end position="299"/>
    </location>
</feature>
<evidence type="ECO:0000256" key="3">
    <source>
        <dbReference type="ARBA" id="ARBA00022692"/>
    </source>
</evidence>
<evidence type="ECO:0000256" key="9">
    <source>
        <dbReference type="RuleBase" id="RU000688"/>
    </source>
</evidence>
<proteinExistence type="inferred from homology"/>
<dbReference type="PROSITE" id="PS50262">
    <property type="entry name" value="G_PROTEIN_RECEP_F1_2"/>
    <property type="match status" value="1"/>
</dbReference>
<comment type="similarity">
    <text evidence="2 9">Belongs to the G-protein coupled receptor 1 family.</text>
</comment>
<keyword evidence="5 9" id="KW-0297">G-protein coupled receptor</keyword>
<organism evidence="12 13">
    <name type="scientific">Elaeophora elaphi</name>
    <dbReference type="NCBI Taxonomy" id="1147741"/>
    <lineage>
        <taxon>Eukaryota</taxon>
        <taxon>Metazoa</taxon>
        <taxon>Ecdysozoa</taxon>
        <taxon>Nematoda</taxon>
        <taxon>Chromadorea</taxon>
        <taxon>Rhabditida</taxon>
        <taxon>Spirurina</taxon>
        <taxon>Spiruromorpha</taxon>
        <taxon>Filarioidea</taxon>
        <taxon>Onchocercidae</taxon>
        <taxon>Elaeophora</taxon>
    </lineage>
</organism>
<dbReference type="WBParaSite" id="EEL_0000979001-mRNA-1">
    <property type="protein sequence ID" value="EEL_0000979001-mRNA-1"/>
    <property type="gene ID" value="EEL_0000979001"/>
</dbReference>
<keyword evidence="12" id="KW-1185">Reference proteome</keyword>
<dbReference type="AlphaFoldDB" id="A0A0R3S4S1"/>
<dbReference type="PRINTS" id="PR01012">
    <property type="entry name" value="NRPEPTIDEYR"/>
</dbReference>
<accession>A0A0R3S4S1</accession>
<dbReference type="InterPro" id="IPR017452">
    <property type="entry name" value="GPCR_Rhodpsn_7TM"/>
</dbReference>
<dbReference type="PRINTS" id="PR00237">
    <property type="entry name" value="GPCRRHODOPSN"/>
</dbReference>
<name>A0A0R3S4S1_9BILA</name>
<protein>
    <submittedName>
        <fullName evidence="13">G_PROTEIN_RECEP_F1_2 domain-containing protein</fullName>
    </submittedName>
</protein>
<sequence length="473" mass="54112">MKDDCDEWRQIFTRIDSYFRDDIVLEDMWTLLSVFFTDLMRTVSRQNVTLAKSFFLTSSTSFFISISSVITAIYSFFKLNSWEDFLLSYYLLGIFEEISGFGLGWCITAAYVVVILFGAFGNMLTIIAVLYNPQIRTTRNFFILNLALSDFFICTIAAPITSYTVLYTFWPFGLAMCKITGSLLGFGIFLSTFSIAAIALDRCVVIIFPTKRKRQHNLALLLFSLIWVISITLALPLLITSDLNTVFDDDKCGISLKICHEKNEIWNLMPISKRAYTLAVLLTQYALPLISIVFAYSTIAMRMQIRMNSRLTSSTFTANALSNERRKSVAGRQRRTHLLLICVVIVFAVAWLPLNVFHVLNTFGIVEFSVPLFAMCHLIAMGSACLNPVSYAFFNQNFRQQFIMFYNAAERKIFQIFDGVTPARYKRDRLKYNRSAKAEITTQHAPAINEQIMEKGDDDEKLKEAKIDLNDCY</sequence>
<feature type="transmembrane region" description="Helical" evidence="10">
    <location>
        <begin position="182"/>
        <end position="208"/>
    </location>
</feature>
<dbReference type="GO" id="GO:0004983">
    <property type="term" value="F:neuropeptide Y receptor activity"/>
    <property type="evidence" value="ECO:0007669"/>
    <property type="project" value="InterPro"/>
</dbReference>
<evidence type="ECO:0000256" key="7">
    <source>
        <dbReference type="ARBA" id="ARBA00023170"/>
    </source>
</evidence>
<keyword evidence="8 9" id="KW-0807">Transducer</keyword>
<evidence type="ECO:0000256" key="2">
    <source>
        <dbReference type="ARBA" id="ARBA00010663"/>
    </source>
</evidence>
<feature type="domain" description="G-protein coupled receptors family 1 profile" evidence="11">
    <location>
        <begin position="121"/>
        <end position="391"/>
    </location>
</feature>
<dbReference type="CDD" id="cd15203">
    <property type="entry name" value="7tmA_NPYR-like"/>
    <property type="match status" value="1"/>
</dbReference>
<feature type="transmembrane region" description="Helical" evidence="10">
    <location>
        <begin position="54"/>
        <end position="77"/>
    </location>
</feature>
<feature type="transmembrane region" description="Helical" evidence="10">
    <location>
        <begin position="338"/>
        <end position="360"/>
    </location>
</feature>
<keyword evidence="3 9" id="KW-0812">Transmembrane</keyword>
<reference evidence="13" key="1">
    <citation type="submission" date="2017-02" db="UniProtKB">
        <authorList>
            <consortium name="WormBaseParasite"/>
        </authorList>
    </citation>
    <scope>IDENTIFICATION</scope>
</reference>
<dbReference type="PANTHER" id="PTHR24235:SF12">
    <property type="entry name" value="G-PROTEIN COUPLED RECEPTORS FAMILY 1 PROFILE DOMAIN-CONTAINING PROTEIN"/>
    <property type="match status" value="1"/>
</dbReference>
<dbReference type="GO" id="GO:0016020">
    <property type="term" value="C:membrane"/>
    <property type="evidence" value="ECO:0007669"/>
    <property type="project" value="UniProtKB-SubCell"/>
</dbReference>
<comment type="subcellular location">
    <subcellularLocation>
        <location evidence="1">Membrane</location>
        <topology evidence="1">Multi-pass membrane protein</topology>
    </subcellularLocation>
</comment>
<feature type="transmembrane region" description="Helical" evidence="10">
    <location>
        <begin position="220"/>
        <end position="239"/>
    </location>
</feature>
<dbReference type="InterPro" id="IPR000276">
    <property type="entry name" value="GPCR_Rhodpsn"/>
</dbReference>
<dbReference type="SMART" id="SM01381">
    <property type="entry name" value="7TM_GPCR_Srsx"/>
    <property type="match status" value="1"/>
</dbReference>
<dbReference type="SUPFAM" id="SSF81321">
    <property type="entry name" value="Family A G protein-coupled receptor-like"/>
    <property type="match status" value="1"/>
</dbReference>
<keyword evidence="4 10" id="KW-1133">Transmembrane helix</keyword>
<evidence type="ECO:0000313" key="12">
    <source>
        <dbReference type="Proteomes" id="UP000050640"/>
    </source>
</evidence>
<feature type="transmembrane region" description="Helical" evidence="10">
    <location>
        <begin position="143"/>
        <end position="170"/>
    </location>
</feature>
<evidence type="ECO:0000256" key="1">
    <source>
        <dbReference type="ARBA" id="ARBA00004141"/>
    </source>
</evidence>
<dbReference type="InterPro" id="IPR000611">
    <property type="entry name" value="NPY_rcpt"/>
</dbReference>
<evidence type="ECO:0000259" key="11">
    <source>
        <dbReference type="PROSITE" id="PS50262"/>
    </source>
</evidence>
<dbReference type="Gene3D" id="1.20.1070.10">
    <property type="entry name" value="Rhodopsin 7-helix transmembrane proteins"/>
    <property type="match status" value="1"/>
</dbReference>
<evidence type="ECO:0000256" key="6">
    <source>
        <dbReference type="ARBA" id="ARBA00023136"/>
    </source>
</evidence>
<dbReference type="STRING" id="1147741.A0A0R3S4S1"/>
<evidence type="ECO:0000256" key="8">
    <source>
        <dbReference type="ARBA" id="ARBA00023224"/>
    </source>
</evidence>
<dbReference type="Pfam" id="PF00001">
    <property type="entry name" value="7tm_1"/>
    <property type="match status" value="1"/>
</dbReference>
<evidence type="ECO:0000313" key="13">
    <source>
        <dbReference type="WBParaSite" id="EEL_0000979001-mRNA-1"/>
    </source>
</evidence>
<dbReference type="Proteomes" id="UP000050640">
    <property type="component" value="Unplaced"/>
</dbReference>
<evidence type="ECO:0000256" key="5">
    <source>
        <dbReference type="ARBA" id="ARBA00023040"/>
    </source>
</evidence>
<feature type="transmembrane region" description="Helical" evidence="10">
    <location>
        <begin position="372"/>
        <end position="394"/>
    </location>
</feature>
<evidence type="ECO:0000256" key="10">
    <source>
        <dbReference type="SAM" id="Phobius"/>
    </source>
</evidence>
<dbReference type="PROSITE" id="PS00237">
    <property type="entry name" value="G_PROTEIN_RECEP_F1_1"/>
    <property type="match status" value="1"/>
</dbReference>
<feature type="transmembrane region" description="Helical" evidence="10">
    <location>
        <begin position="109"/>
        <end position="131"/>
    </location>
</feature>